<sequence length="126" mass="14703">MQALLSQYLELIQEAETPEDLSSVMFRFTGGHLLPQVVFHNNGMIRSFSDLESRAREMLTQIFKVNTLEQEFSRFALLLQDTPQAPLPDWPNKLPTGLTVRQRRAWLLQHRYREPGLFFRSDGSPR</sequence>
<accession>A0A6C0BNI4</accession>
<organism evidence="1">
    <name type="scientific">viral metagenome</name>
    <dbReference type="NCBI Taxonomy" id="1070528"/>
    <lineage>
        <taxon>unclassified sequences</taxon>
        <taxon>metagenomes</taxon>
        <taxon>organismal metagenomes</taxon>
    </lineage>
</organism>
<protein>
    <submittedName>
        <fullName evidence="1">Uncharacterized protein</fullName>
    </submittedName>
</protein>
<dbReference type="AlphaFoldDB" id="A0A6C0BNI4"/>
<dbReference type="EMBL" id="MN739207">
    <property type="protein sequence ID" value="QHS93600.1"/>
    <property type="molecule type" value="Genomic_DNA"/>
</dbReference>
<proteinExistence type="predicted"/>
<evidence type="ECO:0000313" key="1">
    <source>
        <dbReference type="EMBL" id="QHS93600.1"/>
    </source>
</evidence>
<reference evidence="1" key="1">
    <citation type="journal article" date="2020" name="Nature">
        <title>Giant virus diversity and host interactions through global metagenomics.</title>
        <authorList>
            <person name="Schulz F."/>
            <person name="Roux S."/>
            <person name="Paez-Espino D."/>
            <person name="Jungbluth S."/>
            <person name="Walsh D.A."/>
            <person name="Denef V.J."/>
            <person name="McMahon K.D."/>
            <person name="Konstantinidis K.T."/>
            <person name="Eloe-Fadrosh E.A."/>
            <person name="Kyrpides N.C."/>
            <person name="Woyke T."/>
        </authorList>
    </citation>
    <scope>NUCLEOTIDE SEQUENCE</scope>
    <source>
        <strain evidence="1">GVMAG-M-3300018080-19</strain>
    </source>
</reference>
<name>A0A6C0BNI4_9ZZZZ</name>